<evidence type="ECO:0000256" key="1">
    <source>
        <dbReference type="ARBA" id="ARBA00023015"/>
    </source>
</evidence>
<dbReference type="Proteomes" id="UP000214600">
    <property type="component" value="Unassembled WGS sequence"/>
</dbReference>
<evidence type="ECO:0000256" key="3">
    <source>
        <dbReference type="ARBA" id="ARBA00023163"/>
    </source>
</evidence>
<dbReference type="SUPFAM" id="SSF46689">
    <property type="entry name" value="Homeodomain-like"/>
    <property type="match status" value="1"/>
</dbReference>
<proteinExistence type="predicted"/>
<dbReference type="InterPro" id="IPR025996">
    <property type="entry name" value="MT1864/Rv1816-like_C"/>
</dbReference>
<dbReference type="OrthoDB" id="71867at2"/>
<dbReference type="InterPro" id="IPR009057">
    <property type="entry name" value="Homeodomain-like_sf"/>
</dbReference>
<dbReference type="GO" id="GO:0003700">
    <property type="term" value="F:DNA-binding transcription factor activity"/>
    <property type="evidence" value="ECO:0007669"/>
    <property type="project" value="TreeGrafter"/>
</dbReference>
<dbReference type="PANTHER" id="PTHR30055:SF239">
    <property type="entry name" value="TRANSCRIPTIONAL REGULATORY PROTEIN"/>
    <property type="match status" value="1"/>
</dbReference>
<evidence type="ECO:0000259" key="4">
    <source>
        <dbReference type="Pfam" id="PF13305"/>
    </source>
</evidence>
<accession>A0A228HMM3</accession>
<name>A0A228HMM3_9BURK</name>
<dbReference type="InterPro" id="IPR036271">
    <property type="entry name" value="Tet_transcr_reg_TetR-rel_C_sf"/>
</dbReference>
<reference evidence="6" key="1">
    <citation type="submission" date="2017-06" db="EMBL/GenBank/DDBJ databases">
        <authorList>
            <person name="LiPuma J."/>
            <person name="Spilker T."/>
        </authorList>
    </citation>
    <scope>NUCLEOTIDE SEQUENCE [LARGE SCALE GENOMIC DNA]</scope>
    <source>
        <strain evidence="6">AU17325</strain>
    </source>
</reference>
<protein>
    <submittedName>
        <fullName evidence="5">TetR family transcriptional regulator</fullName>
    </submittedName>
</protein>
<keyword evidence="1" id="KW-0805">Transcription regulation</keyword>
<sequence length="209" mass="22954">MRSQFGSCLPAFMKVDLDRIRTEAVSLANRHGLESLSIGELAAALGIRPPSLYTHVDGLGAVRRLLALHGLRELEQGVARLTAGKSGPAAIRALLNGYRQFARNNPGVYSAMLATTDREDPERREAVERLMQTLTASLHDYAFEGPQQVHVFRCLRSLVHGFVSLETNGALNNPVSRDESFEWMVEAFLRMLEPYARRAPAARSPGGAA</sequence>
<evidence type="ECO:0000313" key="6">
    <source>
        <dbReference type="Proteomes" id="UP000214600"/>
    </source>
</evidence>
<dbReference type="Gene3D" id="1.10.10.60">
    <property type="entry name" value="Homeodomain-like"/>
    <property type="match status" value="1"/>
</dbReference>
<evidence type="ECO:0000256" key="2">
    <source>
        <dbReference type="ARBA" id="ARBA00023125"/>
    </source>
</evidence>
<keyword evidence="3" id="KW-0804">Transcription</keyword>
<dbReference type="SUPFAM" id="SSF48498">
    <property type="entry name" value="Tetracyclin repressor-like, C-terminal domain"/>
    <property type="match status" value="1"/>
</dbReference>
<gene>
    <name evidence="5" type="ORF">CFB84_42350</name>
</gene>
<dbReference type="GO" id="GO:0000976">
    <property type="term" value="F:transcription cis-regulatory region binding"/>
    <property type="evidence" value="ECO:0007669"/>
    <property type="project" value="TreeGrafter"/>
</dbReference>
<dbReference type="PANTHER" id="PTHR30055">
    <property type="entry name" value="HTH-TYPE TRANSCRIPTIONAL REGULATOR RUTR"/>
    <property type="match status" value="1"/>
</dbReference>
<dbReference type="InterPro" id="IPR050109">
    <property type="entry name" value="HTH-type_TetR-like_transc_reg"/>
</dbReference>
<organism evidence="5 6">
    <name type="scientific">Burkholderia aenigmatica</name>
    <dbReference type="NCBI Taxonomy" id="2015348"/>
    <lineage>
        <taxon>Bacteria</taxon>
        <taxon>Pseudomonadati</taxon>
        <taxon>Pseudomonadota</taxon>
        <taxon>Betaproteobacteria</taxon>
        <taxon>Burkholderiales</taxon>
        <taxon>Burkholderiaceae</taxon>
        <taxon>Burkholderia</taxon>
        <taxon>Burkholderia cepacia complex</taxon>
    </lineage>
</organism>
<feature type="domain" description="HTH-type transcriptional regulator MT1864/Rv1816-like C-terminal" evidence="4">
    <location>
        <begin position="91"/>
        <end position="188"/>
    </location>
</feature>
<keyword evidence="2" id="KW-0238">DNA-binding</keyword>
<evidence type="ECO:0000313" key="5">
    <source>
        <dbReference type="EMBL" id="OXI31145.1"/>
    </source>
</evidence>
<dbReference type="EMBL" id="NKFA01000044">
    <property type="protein sequence ID" value="OXI31145.1"/>
    <property type="molecule type" value="Genomic_DNA"/>
</dbReference>
<reference evidence="5 6" key="2">
    <citation type="submission" date="2017-08" db="EMBL/GenBank/DDBJ databases">
        <title>WGS of novel Burkholderia cepaca complex species.</title>
        <authorList>
            <person name="Lipuma J."/>
            <person name="Spilker T."/>
        </authorList>
    </citation>
    <scope>NUCLEOTIDE SEQUENCE [LARGE SCALE GENOMIC DNA]</scope>
    <source>
        <strain evidence="5 6">AU17325</strain>
    </source>
</reference>
<dbReference type="Gene3D" id="1.10.357.10">
    <property type="entry name" value="Tetracycline Repressor, domain 2"/>
    <property type="match status" value="1"/>
</dbReference>
<dbReference type="Pfam" id="PF13305">
    <property type="entry name" value="TetR_C_33"/>
    <property type="match status" value="1"/>
</dbReference>
<dbReference type="AlphaFoldDB" id="A0A228HMM3"/>
<comment type="caution">
    <text evidence="5">The sequence shown here is derived from an EMBL/GenBank/DDBJ whole genome shotgun (WGS) entry which is preliminary data.</text>
</comment>